<reference evidence="7" key="1">
    <citation type="submission" date="2025-08" db="UniProtKB">
        <authorList>
            <consortium name="RefSeq"/>
        </authorList>
    </citation>
    <scope>IDENTIFICATION</scope>
    <source>
        <tissue evidence="7">Whole Larva</tissue>
    </source>
</reference>
<dbReference type="PANTHER" id="PTHR23199:SF12">
    <property type="entry name" value="NEUROTROPHIN 1-RELATED"/>
    <property type="match status" value="1"/>
</dbReference>
<keyword evidence="1 4" id="KW-0732">Signal</keyword>
<name>A0ABM1MEA1_NICVS</name>
<evidence type="ECO:0000259" key="5">
    <source>
        <dbReference type="Pfam" id="PF16077"/>
    </source>
</evidence>
<dbReference type="InterPro" id="IPR032104">
    <property type="entry name" value="Spaetzle"/>
</dbReference>
<gene>
    <name evidence="7" type="primary">LOC108560002</name>
</gene>
<dbReference type="RefSeq" id="XP_017772901.1">
    <property type="nucleotide sequence ID" value="XM_017917412.1"/>
</dbReference>
<evidence type="ECO:0000313" key="6">
    <source>
        <dbReference type="Proteomes" id="UP000695000"/>
    </source>
</evidence>
<dbReference type="GeneID" id="108560002"/>
<dbReference type="Gene3D" id="2.10.90.10">
    <property type="entry name" value="Cystine-knot cytokines"/>
    <property type="match status" value="1"/>
</dbReference>
<feature type="signal peptide" evidence="4">
    <location>
        <begin position="1"/>
        <end position="19"/>
    </location>
</feature>
<dbReference type="InterPro" id="IPR029034">
    <property type="entry name" value="Cystine-knot_cytokine"/>
</dbReference>
<feature type="chain" id="PRO_5047082267" evidence="4">
    <location>
        <begin position="20"/>
        <end position="225"/>
    </location>
</feature>
<evidence type="ECO:0000256" key="1">
    <source>
        <dbReference type="ARBA" id="ARBA00022729"/>
    </source>
</evidence>
<keyword evidence="3" id="KW-0325">Glycoprotein</keyword>
<evidence type="ECO:0000256" key="3">
    <source>
        <dbReference type="ARBA" id="ARBA00023180"/>
    </source>
</evidence>
<evidence type="ECO:0000313" key="7">
    <source>
        <dbReference type="RefSeq" id="XP_017772901.1"/>
    </source>
</evidence>
<dbReference type="Pfam" id="PF16077">
    <property type="entry name" value="Spaetzle"/>
    <property type="match status" value="1"/>
</dbReference>
<dbReference type="SUPFAM" id="SSF57501">
    <property type="entry name" value="Cystine-knot cytokines"/>
    <property type="match status" value="1"/>
</dbReference>
<sequence length="225" mass="25544">MENLPVLKLFIVLAAAVEAKPGNVSEKYEVRILAPLMDPMKIFEEESQAITFPDELEPDYEKIASVDYDPSCARGKTFCEDIETYPYDHLSRVLNNASDLKDFFAMDEGGGMQLVNRIGEKEDKFLCDSIERTIYPKVAKTKNNKWKYVINQGKKDGYVQGVRIEMCKNAHRPCNLIGNLPFGYAAICKQKYVLRRMLSITDGGRPIPDTFEMPSACCCSYRRIG</sequence>
<keyword evidence="2" id="KW-1015">Disulfide bond</keyword>
<dbReference type="InterPro" id="IPR052444">
    <property type="entry name" value="Spz/Toll_ligand-like"/>
</dbReference>
<protein>
    <submittedName>
        <fullName evidence="7">Protein spaetzle-like</fullName>
    </submittedName>
</protein>
<dbReference type="PANTHER" id="PTHR23199">
    <property type="entry name" value="NEUROTROPHIN 1-RELATED"/>
    <property type="match status" value="1"/>
</dbReference>
<evidence type="ECO:0000256" key="4">
    <source>
        <dbReference type="SAM" id="SignalP"/>
    </source>
</evidence>
<feature type="domain" description="Spaetzle" evidence="5">
    <location>
        <begin position="125"/>
        <end position="220"/>
    </location>
</feature>
<proteinExistence type="predicted"/>
<dbReference type="Proteomes" id="UP000695000">
    <property type="component" value="Unplaced"/>
</dbReference>
<evidence type="ECO:0000256" key="2">
    <source>
        <dbReference type="ARBA" id="ARBA00023157"/>
    </source>
</evidence>
<keyword evidence="6" id="KW-1185">Reference proteome</keyword>
<organism evidence="6 7">
    <name type="scientific">Nicrophorus vespilloides</name>
    <name type="common">Boreal carrion beetle</name>
    <dbReference type="NCBI Taxonomy" id="110193"/>
    <lineage>
        <taxon>Eukaryota</taxon>
        <taxon>Metazoa</taxon>
        <taxon>Ecdysozoa</taxon>
        <taxon>Arthropoda</taxon>
        <taxon>Hexapoda</taxon>
        <taxon>Insecta</taxon>
        <taxon>Pterygota</taxon>
        <taxon>Neoptera</taxon>
        <taxon>Endopterygota</taxon>
        <taxon>Coleoptera</taxon>
        <taxon>Polyphaga</taxon>
        <taxon>Staphyliniformia</taxon>
        <taxon>Silphidae</taxon>
        <taxon>Nicrophorinae</taxon>
        <taxon>Nicrophorus</taxon>
    </lineage>
</organism>
<accession>A0ABM1MEA1</accession>